<evidence type="ECO:0000259" key="2">
    <source>
        <dbReference type="Pfam" id="PF13966"/>
    </source>
</evidence>
<name>A0A9Q0CN79_9POAL</name>
<dbReference type="PANTHER" id="PTHR33116:SF78">
    <property type="entry name" value="OS12G0587133 PROTEIN"/>
    <property type="match status" value="1"/>
</dbReference>
<dbReference type="SUPFAM" id="SSF53098">
    <property type="entry name" value="Ribonuclease H-like"/>
    <property type="match status" value="1"/>
</dbReference>
<comment type="caution">
    <text evidence="3">The sequence shown here is derived from an EMBL/GenBank/DDBJ whole genome shotgun (WGS) entry which is preliminary data.</text>
</comment>
<dbReference type="InterPro" id="IPR012337">
    <property type="entry name" value="RNaseH-like_sf"/>
</dbReference>
<dbReference type="InterPro" id="IPR044730">
    <property type="entry name" value="RNase_H-like_dom_plant"/>
</dbReference>
<reference evidence="3" key="1">
    <citation type="journal article" date="2022" name="Cell">
        <title>Repeat-based holocentromeres influence genome architecture and karyotype evolution.</title>
        <authorList>
            <person name="Hofstatter P.G."/>
            <person name="Thangavel G."/>
            <person name="Lux T."/>
            <person name="Neumann P."/>
            <person name="Vondrak T."/>
            <person name="Novak P."/>
            <person name="Zhang M."/>
            <person name="Costa L."/>
            <person name="Castellani M."/>
            <person name="Scott A."/>
            <person name="Toegelov H."/>
            <person name="Fuchs J."/>
            <person name="Mata-Sucre Y."/>
            <person name="Dias Y."/>
            <person name="Vanzela A.L.L."/>
            <person name="Huettel B."/>
            <person name="Almeida C.C.S."/>
            <person name="Simkova H."/>
            <person name="Souza G."/>
            <person name="Pedrosa-Harand A."/>
            <person name="Macas J."/>
            <person name="Mayer K.F.X."/>
            <person name="Houben A."/>
            <person name="Marques A."/>
        </authorList>
    </citation>
    <scope>NUCLEOTIDE SEQUENCE</scope>
    <source>
        <strain evidence="3">RhyBre1mFocal</strain>
    </source>
</reference>
<dbReference type="Pfam" id="PF13456">
    <property type="entry name" value="RVT_3"/>
    <property type="match status" value="1"/>
</dbReference>
<evidence type="ECO:0000313" key="3">
    <source>
        <dbReference type="EMBL" id="KAJ1697086.1"/>
    </source>
</evidence>
<evidence type="ECO:0000313" key="4">
    <source>
        <dbReference type="Proteomes" id="UP001151287"/>
    </source>
</evidence>
<dbReference type="GO" id="GO:0003676">
    <property type="term" value="F:nucleic acid binding"/>
    <property type="evidence" value="ECO:0007669"/>
    <property type="project" value="InterPro"/>
</dbReference>
<dbReference type="AlphaFoldDB" id="A0A9Q0CN79"/>
<dbReference type="EMBL" id="JAMQYH010000002">
    <property type="protein sequence ID" value="KAJ1697086.1"/>
    <property type="molecule type" value="Genomic_DNA"/>
</dbReference>
<feature type="domain" description="RNase H type-1" evidence="1">
    <location>
        <begin position="544"/>
        <end position="668"/>
    </location>
</feature>
<dbReference type="Proteomes" id="UP001151287">
    <property type="component" value="Unassembled WGS sequence"/>
</dbReference>
<sequence length="688" mass="78510">MDYRKSPQHYIDRYRYRYRLDYLLIFGEASQEEIATIHHTLTMFCDMSGQQIGSEKSRIWFSKATPAHLRQLAISVFNAQPARGSEVYLGSPITLGKSTDFSPLVDKIDGKLQHWASSMLSQAGKLTLIKAVIEPTMLFAMQTASIPSTTLKLIQSKVRKFFWGKGNERRMPLVSWKSITVPKQQGGLGLKDLLKFQQTLSMKCLWAIASEENSLWVQVVKAKYLQRNTIWSATRTTRCTPLWRAIVAAKPLLRDNVTWLIGNGKTCRAMGQPWHDLWLQYEPTNAAQRKVVVADLVQEQGRGWDCQKLIQLLGFHGALYLAIVLPEGPSLSHREDRLIFKAQNNGQFSIKAAYRFLVQRDNHMHNTPLFPEELYRLIWKTNYVLPRARVFLWRAIREALPVDQVISSRLSKPPKGCPLCGETDETGVHVLFKCANAQPIWRISQFDLTTTGLPDTMGQLLSYLAREIGEQNWPIMVSVLWSWWKDRCKTVYEGTRTNPTRTLGAANYWLTTLQKSNLCNKVARGAAQAQQQNQGLLQTISCWVDASWVHTSSGGCGKAYVLYNEDGSLMQYQMMVGEASSPYHAELLSLKEAVRTVHAMGISRCDFYTDCMLLHDILSGSSSPEAVDWWTYGDTLEWILEWNRHKHFKCLHVNRDQNQLADKLSKFARTRGISTVDFTFPTICVPLM</sequence>
<dbReference type="CDD" id="cd06222">
    <property type="entry name" value="RNase_H_like"/>
    <property type="match status" value="1"/>
</dbReference>
<proteinExistence type="predicted"/>
<accession>A0A9Q0CN79</accession>
<feature type="domain" description="Reverse transcriptase zinc-binding" evidence="2">
    <location>
        <begin position="348"/>
        <end position="441"/>
    </location>
</feature>
<dbReference type="InterPro" id="IPR036397">
    <property type="entry name" value="RNaseH_sf"/>
</dbReference>
<dbReference type="PANTHER" id="PTHR33116">
    <property type="entry name" value="REVERSE TRANSCRIPTASE ZINC-BINDING DOMAIN-CONTAINING PROTEIN-RELATED-RELATED"/>
    <property type="match status" value="1"/>
</dbReference>
<dbReference type="Gene3D" id="3.30.420.10">
    <property type="entry name" value="Ribonuclease H-like superfamily/Ribonuclease H"/>
    <property type="match status" value="1"/>
</dbReference>
<dbReference type="InterPro" id="IPR026960">
    <property type="entry name" value="RVT-Znf"/>
</dbReference>
<gene>
    <name evidence="3" type="ORF">LUZ63_005598</name>
</gene>
<dbReference type="OrthoDB" id="693541at2759"/>
<dbReference type="GO" id="GO:0004523">
    <property type="term" value="F:RNA-DNA hybrid ribonuclease activity"/>
    <property type="evidence" value="ECO:0007669"/>
    <property type="project" value="InterPro"/>
</dbReference>
<dbReference type="InterPro" id="IPR002156">
    <property type="entry name" value="RNaseH_domain"/>
</dbReference>
<protein>
    <submittedName>
        <fullName evidence="3">Uncharacterized protein</fullName>
    </submittedName>
</protein>
<dbReference type="Pfam" id="PF13966">
    <property type="entry name" value="zf-RVT"/>
    <property type="match status" value="1"/>
</dbReference>
<organism evidence="3 4">
    <name type="scientific">Rhynchospora breviuscula</name>
    <dbReference type="NCBI Taxonomy" id="2022672"/>
    <lineage>
        <taxon>Eukaryota</taxon>
        <taxon>Viridiplantae</taxon>
        <taxon>Streptophyta</taxon>
        <taxon>Embryophyta</taxon>
        <taxon>Tracheophyta</taxon>
        <taxon>Spermatophyta</taxon>
        <taxon>Magnoliopsida</taxon>
        <taxon>Liliopsida</taxon>
        <taxon>Poales</taxon>
        <taxon>Cyperaceae</taxon>
        <taxon>Cyperoideae</taxon>
        <taxon>Rhynchosporeae</taxon>
        <taxon>Rhynchospora</taxon>
    </lineage>
</organism>
<evidence type="ECO:0000259" key="1">
    <source>
        <dbReference type="Pfam" id="PF13456"/>
    </source>
</evidence>
<keyword evidence="4" id="KW-1185">Reference proteome</keyword>